<dbReference type="InterPro" id="IPR006118">
    <property type="entry name" value="Recombinase_CS"/>
</dbReference>
<dbReference type="InterPro" id="IPR038109">
    <property type="entry name" value="DNA_bind_recomb_sf"/>
</dbReference>
<dbReference type="PROSITE" id="PS00397">
    <property type="entry name" value="RECOMBINASES_1"/>
    <property type="match status" value="1"/>
</dbReference>
<dbReference type="Gene3D" id="3.40.50.1390">
    <property type="entry name" value="Resolvase, N-terminal catalytic domain"/>
    <property type="match status" value="1"/>
</dbReference>
<name>A0ABY4CJA6_9BACL</name>
<dbReference type="InterPro" id="IPR050639">
    <property type="entry name" value="SSR_resolvase"/>
</dbReference>
<protein>
    <submittedName>
        <fullName evidence="8">Recombinase family protein</fullName>
    </submittedName>
</protein>
<dbReference type="PANTHER" id="PTHR30461:SF23">
    <property type="entry name" value="DNA RECOMBINASE-RELATED"/>
    <property type="match status" value="1"/>
</dbReference>
<sequence length="596" mass="69859">MLVKKIVDSIPTEVNKYNRFNIDKDIPKLTTEELTALVEHVRLIGYARVSTVDQAERGWSLESQIESIYSKAKEEGFQDQQILIVVEMGKSGDDPDRPALNFVLGLIKDGVGNGGKFVCLHPDRFSRSFFQGMSIYYEITNYGIDVNYIEFDYDPDNPESALMYNIHMSIAQYNKSKILANSKRGRRQKLKSGEIPGIRKIFGYDFDKETDKLVENPEEKEIYQLMVDWILNGKDGREMTCSKIAKELAKLGYKPPESNVWYQTTVSRVLRCETYKGFIYFGKSEIIQKNGKKVEIEKPKEEWFKIPVPAYIDEPTWNRVQEELDKREKRHRGRPSMHHLLKGLVRCGRCGASVASGGHSFTKNNKYYYYACTRKSTKGWVQKTGESYYQRCKGSNWRTDIIDPLIWNWVIDHLKEPEKIIQTFLEKQGNPHEIQEMQDKLSRLQSTLKDREGEKERLIFMFQKKWITPEEMNRKMEDVMKEIMEVQEEVDLLQNSLNNLLKEFDSFELLKSKLRQFYKYVTKQEHLTDQLKREILGIFINRVILYDDKVEIYAKWGEGLKVMNESGAPDPVQAIDQKFLSNRHRNYKSSQIHGRQ</sequence>
<dbReference type="SMART" id="SM00857">
    <property type="entry name" value="Resolvase"/>
    <property type="match status" value="1"/>
</dbReference>
<dbReference type="InterPro" id="IPR011109">
    <property type="entry name" value="DNA_bind_recombinase_dom"/>
</dbReference>
<feature type="coiled-coil region" evidence="5">
    <location>
        <begin position="434"/>
        <end position="503"/>
    </location>
</feature>
<reference evidence="8" key="1">
    <citation type="submission" date="2021-12" db="EMBL/GenBank/DDBJ databases">
        <title>Alicyclobacillaceae gen. nov., sp. nov., isolated from chalcocite enrichment system.</title>
        <authorList>
            <person name="Jiang Z."/>
        </authorList>
    </citation>
    <scope>NUCLEOTIDE SEQUENCE</scope>
    <source>
        <strain evidence="8">MYW30-H2</strain>
    </source>
</reference>
<dbReference type="Proteomes" id="UP000830167">
    <property type="component" value="Chromosome"/>
</dbReference>
<dbReference type="InterPro" id="IPR006119">
    <property type="entry name" value="Resolv_N"/>
</dbReference>
<feature type="active site" description="O-(5'-phospho-DNA)-serine intermediate" evidence="4">
    <location>
        <position position="50"/>
    </location>
</feature>
<evidence type="ECO:0000256" key="2">
    <source>
        <dbReference type="ARBA" id="ARBA00023125"/>
    </source>
</evidence>
<keyword evidence="2" id="KW-0238">DNA-binding</keyword>
<evidence type="ECO:0000259" key="7">
    <source>
        <dbReference type="PROSITE" id="PS51737"/>
    </source>
</evidence>
<feature type="domain" description="Resolvase/invertase-type recombinase catalytic" evidence="6">
    <location>
        <begin position="42"/>
        <end position="193"/>
    </location>
</feature>
<dbReference type="Gene3D" id="3.90.1750.20">
    <property type="entry name" value="Putative Large Serine Recombinase, Chain B, Domain 2"/>
    <property type="match status" value="1"/>
</dbReference>
<evidence type="ECO:0000256" key="3">
    <source>
        <dbReference type="ARBA" id="ARBA00023172"/>
    </source>
</evidence>
<dbReference type="CDD" id="cd00338">
    <property type="entry name" value="Ser_Recombinase"/>
    <property type="match status" value="1"/>
</dbReference>
<evidence type="ECO:0000256" key="5">
    <source>
        <dbReference type="SAM" id="Coils"/>
    </source>
</evidence>
<dbReference type="Pfam" id="PF07508">
    <property type="entry name" value="Recombinase"/>
    <property type="match status" value="1"/>
</dbReference>
<evidence type="ECO:0000256" key="4">
    <source>
        <dbReference type="PROSITE-ProRule" id="PRU10137"/>
    </source>
</evidence>
<keyword evidence="1" id="KW-0229">DNA integration</keyword>
<gene>
    <name evidence="8" type="ORF">LSG31_16765</name>
</gene>
<keyword evidence="9" id="KW-1185">Reference proteome</keyword>
<dbReference type="PANTHER" id="PTHR30461">
    <property type="entry name" value="DNA-INVERTASE FROM LAMBDOID PROPHAGE"/>
    <property type="match status" value="1"/>
</dbReference>
<keyword evidence="5" id="KW-0175">Coiled coil</keyword>
<keyword evidence="3" id="KW-0233">DNA recombination</keyword>
<feature type="domain" description="Recombinase" evidence="7">
    <location>
        <begin position="201"/>
        <end position="330"/>
    </location>
</feature>
<dbReference type="InterPro" id="IPR025827">
    <property type="entry name" value="Zn_ribbon_recom_dom"/>
</dbReference>
<dbReference type="Pfam" id="PF13408">
    <property type="entry name" value="Zn_ribbon_recom"/>
    <property type="match status" value="1"/>
</dbReference>
<evidence type="ECO:0000259" key="6">
    <source>
        <dbReference type="PROSITE" id="PS51736"/>
    </source>
</evidence>
<dbReference type="InterPro" id="IPR036162">
    <property type="entry name" value="Resolvase-like_N_sf"/>
</dbReference>
<dbReference type="SUPFAM" id="SSF53041">
    <property type="entry name" value="Resolvase-like"/>
    <property type="match status" value="1"/>
</dbReference>
<dbReference type="PROSITE" id="PS51736">
    <property type="entry name" value="RECOMBINASES_3"/>
    <property type="match status" value="1"/>
</dbReference>
<evidence type="ECO:0000313" key="9">
    <source>
        <dbReference type="Proteomes" id="UP000830167"/>
    </source>
</evidence>
<dbReference type="Pfam" id="PF00239">
    <property type="entry name" value="Resolvase"/>
    <property type="match status" value="1"/>
</dbReference>
<dbReference type="EMBL" id="CP089291">
    <property type="protein sequence ID" value="UOF89527.1"/>
    <property type="molecule type" value="Genomic_DNA"/>
</dbReference>
<proteinExistence type="predicted"/>
<dbReference type="RefSeq" id="WP_347436217.1">
    <property type="nucleotide sequence ID" value="NZ_CP089291.1"/>
</dbReference>
<organism evidence="8 9">
    <name type="scientific">Fodinisporobacter ferrooxydans</name>
    <dbReference type="NCBI Taxonomy" id="2901836"/>
    <lineage>
        <taxon>Bacteria</taxon>
        <taxon>Bacillati</taxon>
        <taxon>Bacillota</taxon>
        <taxon>Bacilli</taxon>
        <taxon>Bacillales</taxon>
        <taxon>Alicyclobacillaceae</taxon>
        <taxon>Fodinisporobacter</taxon>
    </lineage>
</organism>
<dbReference type="PROSITE" id="PS51737">
    <property type="entry name" value="RECOMBINASE_DNA_BIND"/>
    <property type="match status" value="1"/>
</dbReference>
<evidence type="ECO:0000313" key="8">
    <source>
        <dbReference type="EMBL" id="UOF89527.1"/>
    </source>
</evidence>
<accession>A0ABY4CJA6</accession>
<evidence type="ECO:0000256" key="1">
    <source>
        <dbReference type="ARBA" id="ARBA00022908"/>
    </source>
</evidence>